<gene>
    <name evidence="1" type="ORF">Tco_0877498</name>
</gene>
<reference evidence="1" key="2">
    <citation type="submission" date="2022-01" db="EMBL/GenBank/DDBJ databases">
        <authorList>
            <person name="Yamashiro T."/>
            <person name="Shiraishi A."/>
            <person name="Satake H."/>
            <person name="Nakayama K."/>
        </authorList>
    </citation>
    <scope>NUCLEOTIDE SEQUENCE</scope>
</reference>
<evidence type="ECO:0000313" key="2">
    <source>
        <dbReference type="Proteomes" id="UP001151760"/>
    </source>
</evidence>
<name>A0ABQ5BYB6_9ASTR</name>
<keyword evidence="2" id="KW-1185">Reference proteome</keyword>
<accession>A0ABQ5BYB6</accession>
<reference evidence="1" key="1">
    <citation type="journal article" date="2022" name="Int. J. Mol. Sci.">
        <title>Draft Genome of Tanacetum Coccineum: Genomic Comparison of Closely Related Tanacetum-Family Plants.</title>
        <authorList>
            <person name="Yamashiro T."/>
            <person name="Shiraishi A."/>
            <person name="Nakayama K."/>
            <person name="Satake H."/>
        </authorList>
    </citation>
    <scope>NUCLEOTIDE SEQUENCE</scope>
</reference>
<comment type="caution">
    <text evidence="1">The sequence shown here is derived from an EMBL/GenBank/DDBJ whole genome shotgun (WGS) entry which is preliminary data.</text>
</comment>
<dbReference type="EMBL" id="BQNB010013666">
    <property type="protein sequence ID" value="GJT18792.1"/>
    <property type="molecule type" value="Genomic_DNA"/>
</dbReference>
<dbReference type="Proteomes" id="UP001151760">
    <property type="component" value="Unassembled WGS sequence"/>
</dbReference>
<proteinExistence type="predicted"/>
<evidence type="ECO:0000313" key="1">
    <source>
        <dbReference type="EMBL" id="GJT18792.1"/>
    </source>
</evidence>
<protein>
    <submittedName>
        <fullName evidence="1">Uncharacterized protein</fullName>
    </submittedName>
</protein>
<sequence>MPFSRFTKLIIKYILSKNDQIYKISLSFHHVIKLDATLGNMKFENKGTKDLVFGMPIQELMLNNEIKTLMIKHIIWQSLKDLNLSKLQAETVIEEVAQSKEVAKDVNSEENDEELLVRRRPTGVVIGGEVRSESDDEGVDHS</sequence>
<organism evidence="1 2">
    <name type="scientific">Tanacetum coccineum</name>
    <dbReference type="NCBI Taxonomy" id="301880"/>
    <lineage>
        <taxon>Eukaryota</taxon>
        <taxon>Viridiplantae</taxon>
        <taxon>Streptophyta</taxon>
        <taxon>Embryophyta</taxon>
        <taxon>Tracheophyta</taxon>
        <taxon>Spermatophyta</taxon>
        <taxon>Magnoliopsida</taxon>
        <taxon>eudicotyledons</taxon>
        <taxon>Gunneridae</taxon>
        <taxon>Pentapetalae</taxon>
        <taxon>asterids</taxon>
        <taxon>campanulids</taxon>
        <taxon>Asterales</taxon>
        <taxon>Asteraceae</taxon>
        <taxon>Asteroideae</taxon>
        <taxon>Anthemideae</taxon>
        <taxon>Anthemidinae</taxon>
        <taxon>Tanacetum</taxon>
    </lineage>
</organism>